<feature type="binding site" evidence="4">
    <location>
        <position position="6"/>
    </location>
    <ligand>
        <name>a divalent metal cation</name>
        <dbReference type="ChEBI" id="CHEBI:60240"/>
        <label>1</label>
    </ligand>
</feature>
<feature type="binding site" evidence="4">
    <location>
        <position position="96"/>
    </location>
    <ligand>
        <name>a divalent metal cation</name>
        <dbReference type="ChEBI" id="CHEBI:60240"/>
        <label>1</label>
    </ligand>
</feature>
<dbReference type="CDD" id="cd01310">
    <property type="entry name" value="TatD_DNAse"/>
    <property type="match status" value="1"/>
</dbReference>
<dbReference type="InterPro" id="IPR001130">
    <property type="entry name" value="TatD-like"/>
</dbReference>
<evidence type="ECO:0000256" key="4">
    <source>
        <dbReference type="PIRSR" id="PIRSR005902-1"/>
    </source>
</evidence>
<gene>
    <name evidence="5" type="ORF">D3878_00390</name>
</gene>
<protein>
    <submittedName>
        <fullName evidence="5">TatD family deoxyribonuclease</fullName>
    </submittedName>
</protein>
<reference evidence="6" key="1">
    <citation type="submission" date="2018-09" db="EMBL/GenBank/DDBJ databases">
        <authorList>
            <person name="Zhu H."/>
        </authorList>
    </citation>
    <scope>NUCLEOTIDE SEQUENCE [LARGE SCALE GENOMIC DNA]</scope>
    <source>
        <strain evidence="6">K1S02-23</strain>
    </source>
</reference>
<dbReference type="PANTHER" id="PTHR46124:SF2">
    <property type="entry name" value="D-AMINOACYL-TRNA DEACYLASE"/>
    <property type="match status" value="1"/>
</dbReference>
<keyword evidence="3" id="KW-0378">Hydrolase</keyword>
<sequence>MWIDTHCHLDASEFAGEADQIAMRAAQQGLDWIVIPAVARDNFAAVAQLARRLPNCAYALGIHPMYVPQANENDLRVLRETVAAAMDDGRFVGIGEIGLDFFVPELKDGPLRDKQEYFYSEQLKIARDFGLPVLLHVRHSVDIILKYLRRITVPGGFAHAYNGSFQQAEALIRLGFKLGFGGAMTFTRALQLRRLATELPPEAIVLETDAPDIAPAWVHPGRNSPEELPRIGAVLASLRGIGVDELARITSANAMAALPRLGQMVQLSPSSQPSQSAPRTA</sequence>
<evidence type="ECO:0000256" key="2">
    <source>
        <dbReference type="ARBA" id="ARBA00022723"/>
    </source>
</evidence>
<dbReference type="PANTHER" id="PTHR46124">
    <property type="entry name" value="D-AMINOACYL-TRNA DEACYLASE"/>
    <property type="match status" value="1"/>
</dbReference>
<dbReference type="FunFam" id="3.20.20.140:FF:000005">
    <property type="entry name" value="TatD family hydrolase"/>
    <property type="match status" value="1"/>
</dbReference>
<dbReference type="RefSeq" id="WP_119783670.1">
    <property type="nucleotide sequence ID" value="NZ_QYUQ01000002.1"/>
</dbReference>
<feature type="binding site" evidence="4">
    <location>
        <position position="159"/>
    </location>
    <ligand>
        <name>a divalent metal cation</name>
        <dbReference type="ChEBI" id="CHEBI:60240"/>
        <label>2</label>
    </ligand>
</feature>
<comment type="caution">
    <text evidence="5">The sequence shown here is derived from an EMBL/GenBank/DDBJ whole genome shotgun (WGS) entry which is preliminary data.</text>
</comment>
<dbReference type="Gene3D" id="3.20.20.140">
    <property type="entry name" value="Metal-dependent hydrolases"/>
    <property type="match status" value="1"/>
</dbReference>
<dbReference type="PIRSF" id="PIRSF005902">
    <property type="entry name" value="DNase_TatD"/>
    <property type="match status" value="1"/>
</dbReference>
<evidence type="ECO:0000313" key="5">
    <source>
        <dbReference type="EMBL" id="RJG00215.1"/>
    </source>
</evidence>
<feature type="binding site" evidence="4">
    <location>
        <position position="136"/>
    </location>
    <ligand>
        <name>a divalent metal cation</name>
        <dbReference type="ChEBI" id="CHEBI:60240"/>
        <label>2</label>
    </ligand>
</feature>
<name>A0A3A3FXX7_9BURK</name>
<comment type="similarity">
    <text evidence="1">Belongs to the metallo-dependent hydrolases superfamily. TatD-type hydrolase family.</text>
</comment>
<evidence type="ECO:0000256" key="3">
    <source>
        <dbReference type="ARBA" id="ARBA00022801"/>
    </source>
</evidence>
<dbReference type="AlphaFoldDB" id="A0A3A3FXX7"/>
<dbReference type="GO" id="GO:0046872">
    <property type="term" value="F:metal ion binding"/>
    <property type="evidence" value="ECO:0007669"/>
    <property type="project" value="UniProtKB-KW"/>
</dbReference>
<dbReference type="PROSITE" id="PS01091">
    <property type="entry name" value="TATD_3"/>
    <property type="match status" value="1"/>
</dbReference>
<feature type="binding site" evidence="4">
    <location>
        <position position="209"/>
    </location>
    <ligand>
        <name>a divalent metal cation</name>
        <dbReference type="ChEBI" id="CHEBI:60240"/>
        <label>1</label>
    </ligand>
</feature>
<dbReference type="InterPro" id="IPR032466">
    <property type="entry name" value="Metal_Hydrolase"/>
</dbReference>
<keyword evidence="6" id="KW-1185">Reference proteome</keyword>
<dbReference type="OrthoDB" id="9810005at2"/>
<feature type="binding site" evidence="4">
    <location>
        <position position="8"/>
    </location>
    <ligand>
        <name>a divalent metal cation</name>
        <dbReference type="ChEBI" id="CHEBI:60240"/>
        <label>1</label>
    </ligand>
</feature>
<dbReference type="Pfam" id="PF01026">
    <property type="entry name" value="TatD_DNase"/>
    <property type="match status" value="1"/>
</dbReference>
<organism evidence="5 6">
    <name type="scientific">Noviherbaspirillum sedimenti</name>
    <dbReference type="NCBI Taxonomy" id="2320865"/>
    <lineage>
        <taxon>Bacteria</taxon>
        <taxon>Pseudomonadati</taxon>
        <taxon>Pseudomonadota</taxon>
        <taxon>Betaproteobacteria</taxon>
        <taxon>Burkholderiales</taxon>
        <taxon>Oxalobacteraceae</taxon>
        <taxon>Noviherbaspirillum</taxon>
    </lineage>
</organism>
<dbReference type="SUPFAM" id="SSF51556">
    <property type="entry name" value="Metallo-dependent hydrolases"/>
    <property type="match status" value="1"/>
</dbReference>
<keyword evidence="2 4" id="KW-0479">Metal-binding</keyword>
<dbReference type="Proteomes" id="UP000266327">
    <property type="component" value="Unassembled WGS sequence"/>
</dbReference>
<evidence type="ECO:0000313" key="6">
    <source>
        <dbReference type="Proteomes" id="UP000266327"/>
    </source>
</evidence>
<proteinExistence type="inferred from homology"/>
<dbReference type="InterPro" id="IPR018228">
    <property type="entry name" value="DNase_TatD-rel_CS"/>
</dbReference>
<dbReference type="EMBL" id="QYUQ01000002">
    <property type="protein sequence ID" value="RJG00215.1"/>
    <property type="molecule type" value="Genomic_DNA"/>
</dbReference>
<dbReference type="GO" id="GO:0016788">
    <property type="term" value="F:hydrolase activity, acting on ester bonds"/>
    <property type="evidence" value="ECO:0007669"/>
    <property type="project" value="InterPro"/>
</dbReference>
<evidence type="ECO:0000256" key="1">
    <source>
        <dbReference type="ARBA" id="ARBA00009275"/>
    </source>
</evidence>
<accession>A0A3A3FXX7</accession>